<dbReference type="Gene3D" id="1.20.1730.10">
    <property type="entry name" value="Sodium/glucose cotransporter"/>
    <property type="match status" value="1"/>
</dbReference>
<comment type="subcellular location">
    <subcellularLocation>
        <location evidence="1">Membrane</location>
        <topology evidence="1">Multi-pass membrane protein</topology>
    </subcellularLocation>
</comment>
<dbReference type="CDD" id="cd10322">
    <property type="entry name" value="SLC5sbd"/>
    <property type="match status" value="1"/>
</dbReference>
<feature type="transmembrane region" description="Helical" evidence="9">
    <location>
        <begin position="6"/>
        <end position="24"/>
    </location>
</feature>
<feature type="transmembrane region" description="Helical" evidence="9">
    <location>
        <begin position="448"/>
        <end position="466"/>
    </location>
</feature>
<feature type="transmembrane region" description="Helical" evidence="9">
    <location>
        <begin position="76"/>
        <end position="95"/>
    </location>
</feature>
<dbReference type="InterPro" id="IPR001734">
    <property type="entry name" value="Na/solute_symporter"/>
</dbReference>
<evidence type="ECO:0000256" key="9">
    <source>
        <dbReference type="SAM" id="Phobius"/>
    </source>
</evidence>
<keyword evidence="7 9" id="KW-0472">Membrane</keyword>
<dbReference type="NCBIfam" id="TIGR00813">
    <property type="entry name" value="sss"/>
    <property type="match status" value="1"/>
</dbReference>
<dbReference type="PROSITE" id="PS50283">
    <property type="entry name" value="NA_SOLUT_SYMP_3"/>
    <property type="match status" value="1"/>
</dbReference>
<dbReference type="Pfam" id="PF00474">
    <property type="entry name" value="SSF"/>
    <property type="match status" value="1"/>
</dbReference>
<dbReference type="PANTHER" id="PTHR48086">
    <property type="entry name" value="SODIUM/PROLINE SYMPORTER-RELATED"/>
    <property type="match status" value="1"/>
</dbReference>
<protein>
    <submittedName>
        <fullName evidence="10">Sodium:solute symporter family protein</fullName>
    </submittedName>
</protein>
<feature type="transmembrane region" description="Helical" evidence="9">
    <location>
        <begin position="180"/>
        <end position="198"/>
    </location>
</feature>
<evidence type="ECO:0000256" key="3">
    <source>
        <dbReference type="ARBA" id="ARBA00022448"/>
    </source>
</evidence>
<dbReference type="InterPro" id="IPR050277">
    <property type="entry name" value="Sodium:Solute_Symporter"/>
</dbReference>
<dbReference type="InterPro" id="IPR038377">
    <property type="entry name" value="Na/Glc_symporter_sf"/>
</dbReference>
<keyword evidence="6 9" id="KW-1133">Transmembrane helix</keyword>
<organism evidence="10 11">
    <name type="scientific">Clostridium ganghwense</name>
    <dbReference type="NCBI Taxonomy" id="312089"/>
    <lineage>
        <taxon>Bacteria</taxon>
        <taxon>Bacillati</taxon>
        <taxon>Bacillota</taxon>
        <taxon>Clostridia</taxon>
        <taxon>Eubacteriales</taxon>
        <taxon>Clostridiaceae</taxon>
        <taxon>Clostridium</taxon>
    </lineage>
</organism>
<evidence type="ECO:0000313" key="11">
    <source>
        <dbReference type="Proteomes" id="UP001079657"/>
    </source>
</evidence>
<dbReference type="RefSeq" id="WP_268047531.1">
    <property type="nucleotide sequence ID" value="NZ_JAPQES010000001.1"/>
</dbReference>
<evidence type="ECO:0000256" key="2">
    <source>
        <dbReference type="ARBA" id="ARBA00006434"/>
    </source>
</evidence>
<evidence type="ECO:0000256" key="7">
    <source>
        <dbReference type="ARBA" id="ARBA00023136"/>
    </source>
</evidence>
<keyword evidence="5 9" id="KW-0812">Transmembrane</keyword>
<accession>A0ABT4CJI5</accession>
<dbReference type="PANTHER" id="PTHR48086:SF7">
    <property type="entry name" value="SODIUM-SOLUTE SYMPORTER-RELATED"/>
    <property type="match status" value="1"/>
</dbReference>
<keyword evidence="11" id="KW-1185">Reference proteome</keyword>
<dbReference type="Proteomes" id="UP001079657">
    <property type="component" value="Unassembled WGS sequence"/>
</dbReference>
<gene>
    <name evidence="10" type="ORF">OXH55_00960</name>
</gene>
<evidence type="ECO:0000256" key="5">
    <source>
        <dbReference type="ARBA" id="ARBA00022692"/>
    </source>
</evidence>
<feature type="transmembrane region" description="Helical" evidence="9">
    <location>
        <begin position="262"/>
        <end position="283"/>
    </location>
</feature>
<feature type="transmembrane region" description="Helical" evidence="9">
    <location>
        <begin position="150"/>
        <end position="173"/>
    </location>
</feature>
<feature type="transmembrane region" description="Helical" evidence="9">
    <location>
        <begin position="218"/>
        <end position="241"/>
    </location>
</feature>
<evidence type="ECO:0000256" key="1">
    <source>
        <dbReference type="ARBA" id="ARBA00004141"/>
    </source>
</evidence>
<feature type="transmembrane region" description="Helical" evidence="9">
    <location>
        <begin position="116"/>
        <end position="144"/>
    </location>
</feature>
<comment type="caution">
    <text evidence="10">The sequence shown here is derived from an EMBL/GenBank/DDBJ whole genome shotgun (WGS) entry which is preliminary data.</text>
</comment>
<evidence type="ECO:0000256" key="6">
    <source>
        <dbReference type="ARBA" id="ARBA00022989"/>
    </source>
</evidence>
<sequence>MIGNYIVMGIVIIYLGIMLFIGWYSSKKIDNNEDFMVAGRRLGPIMMAGTLAATEIGGGSSLGVVEKAYGDWGMSAAWYVLTMVVTFIILAFLAPKLRNAMVKTVPEFFRRRYGKAPGVVTAIIMILPLIGLTAIQFTASAVVLSVMTGLSYKISVIIVSTIVTIYSVLGGLWSVTLTDFIQMFLIVVGMLLAVPFALKTAGGWSSVTSVIPPEKLTLTGGIGIKTIISLIVMYTTSFAVGQEAVQRYYAARDGKAAVQGSLIAGGVYIIFAFIPAILGLAAFSMVKNGTIDGAAIMANGARYALPTLAIQTMPPVLVGLLFAGLISATMSSADSDLLGAGSIFANDIYKVYINKNAKDKQTLKVTQITMIIVGIFGMIVALTNTKSIITVLMFSFALRAGGGFIPYIVGHYWKKASCAGAMASVIVGSIVVLLVQYNVVSFFGLDPIFPALVFSFLVFMVFSNMFPNKRNTTQLVAEGQVHENNEIMK</sequence>
<feature type="transmembrane region" description="Helical" evidence="9">
    <location>
        <begin position="388"/>
        <end position="409"/>
    </location>
</feature>
<dbReference type="InterPro" id="IPR018212">
    <property type="entry name" value="Na/solute_symporter_CS"/>
</dbReference>
<reference evidence="10" key="1">
    <citation type="submission" date="2022-12" db="EMBL/GenBank/DDBJ databases">
        <authorList>
            <person name="Wang J."/>
        </authorList>
    </citation>
    <scope>NUCLEOTIDE SEQUENCE</scope>
    <source>
        <strain evidence="10">HY-42-06</strain>
    </source>
</reference>
<feature type="transmembrane region" description="Helical" evidence="9">
    <location>
        <begin position="365"/>
        <end position="382"/>
    </location>
</feature>
<keyword evidence="3" id="KW-0813">Transport</keyword>
<feature type="transmembrane region" description="Helical" evidence="9">
    <location>
        <begin position="416"/>
        <end position="436"/>
    </location>
</feature>
<dbReference type="PROSITE" id="PS00456">
    <property type="entry name" value="NA_SOLUT_SYMP_1"/>
    <property type="match status" value="1"/>
</dbReference>
<keyword evidence="4" id="KW-1003">Cell membrane</keyword>
<feature type="transmembrane region" description="Helical" evidence="9">
    <location>
        <begin position="303"/>
        <end position="326"/>
    </location>
</feature>
<evidence type="ECO:0000313" key="10">
    <source>
        <dbReference type="EMBL" id="MCY6369212.1"/>
    </source>
</evidence>
<evidence type="ECO:0000256" key="4">
    <source>
        <dbReference type="ARBA" id="ARBA00022475"/>
    </source>
</evidence>
<comment type="similarity">
    <text evidence="2 8">Belongs to the sodium:solute symporter (SSF) (TC 2.A.21) family.</text>
</comment>
<proteinExistence type="inferred from homology"/>
<name>A0ABT4CJI5_9CLOT</name>
<feature type="transmembrane region" description="Helical" evidence="9">
    <location>
        <begin position="45"/>
        <end position="64"/>
    </location>
</feature>
<evidence type="ECO:0000256" key="8">
    <source>
        <dbReference type="RuleBase" id="RU362091"/>
    </source>
</evidence>
<dbReference type="EMBL" id="JAPQES010000001">
    <property type="protein sequence ID" value="MCY6369212.1"/>
    <property type="molecule type" value="Genomic_DNA"/>
</dbReference>